<keyword evidence="2" id="KW-1185">Reference proteome</keyword>
<accession>A0ABS3TE23</accession>
<evidence type="ECO:0000313" key="1">
    <source>
        <dbReference type="EMBL" id="MBO3271877.1"/>
    </source>
</evidence>
<comment type="caution">
    <text evidence="1">The sequence shown here is derived from an EMBL/GenBank/DDBJ whole genome shotgun (WGS) entry which is preliminary data.</text>
</comment>
<reference evidence="1 2" key="1">
    <citation type="submission" date="2021-03" db="EMBL/GenBank/DDBJ databases">
        <authorList>
            <person name="Kim M.K."/>
        </authorList>
    </citation>
    <scope>NUCLEOTIDE SEQUENCE [LARGE SCALE GENOMIC DNA]</scope>
    <source>
        <strain evidence="1 2">BT507</strain>
    </source>
</reference>
<gene>
    <name evidence="1" type="ORF">J4D97_14555</name>
</gene>
<evidence type="ECO:0008006" key="3">
    <source>
        <dbReference type="Google" id="ProtNLM"/>
    </source>
</evidence>
<evidence type="ECO:0000313" key="2">
    <source>
        <dbReference type="Proteomes" id="UP000670527"/>
    </source>
</evidence>
<sequence>MRLYIVLTASDITNLPNDYLCCMKLWAFFLAMYVLVLAGLPCGDVCQDEPTTTAQASAPDHDDHTHTESCSPFCLCTACPGFTVPQLVPPVAARPLPSPLAEAVRSTYQAPHALEVPGRIWQPPRVA</sequence>
<dbReference type="RefSeq" id="WP_208308179.1">
    <property type="nucleotide sequence ID" value="NZ_JAGETX010000008.1"/>
</dbReference>
<dbReference type="InterPro" id="IPR046601">
    <property type="entry name" value="DUF6660"/>
</dbReference>
<dbReference type="Proteomes" id="UP000670527">
    <property type="component" value="Unassembled WGS sequence"/>
</dbReference>
<name>A0ABS3TE23_9BACT</name>
<dbReference type="Pfam" id="PF20365">
    <property type="entry name" value="DUF6660"/>
    <property type="match status" value="1"/>
</dbReference>
<proteinExistence type="predicted"/>
<dbReference type="EMBL" id="JAGETX010000008">
    <property type="protein sequence ID" value="MBO3271877.1"/>
    <property type="molecule type" value="Genomic_DNA"/>
</dbReference>
<organism evidence="1 2">
    <name type="scientific">Hymenobacter defluvii</name>
    <dbReference type="NCBI Taxonomy" id="2054411"/>
    <lineage>
        <taxon>Bacteria</taxon>
        <taxon>Pseudomonadati</taxon>
        <taxon>Bacteroidota</taxon>
        <taxon>Cytophagia</taxon>
        <taxon>Cytophagales</taxon>
        <taxon>Hymenobacteraceae</taxon>
        <taxon>Hymenobacter</taxon>
    </lineage>
</organism>
<protein>
    <recommendedName>
        <fullName evidence="3">DUF2946 domain-containing protein</fullName>
    </recommendedName>
</protein>